<dbReference type="KEGG" id="elj:ELUMI_v1c01960"/>
<evidence type="ECO:0000256" key="1">
    <source>
        <dbReference type="SAM" id="Phobius"/>
    </source>
</evidence>
<dbReference type="OrthoDB" id="388470at2"/>
<proteinExistence type="predicted"/>
<feature type="transmembrane region" description="Helical" evidence="1">
    <location>
        <begin position="264"/>
        <end position="287"/>
    </location>
</feature>
<dbReference type="AlphaFoldDB" id="A0A2K8NVZ9"/>
<keyword evidence="1" id="KW-0812">Transmembrane</keyword>
<dbReference type="EMBL" id="CP024963">
    <property type="protein sequence ID" value="ATZ16921.1"/>
    <property type="molecule type" value="Genomic_DNA"/>
</dbReference>
<feature type="transmembrane region" description="Helical" evidence="1">
    <location>
        <begin position="68"/>
        <end position="89"/>
    </location>
</feature>
<evidence type="ECO:0000313" key="3">
    <source>
        <dbReference type="Proteomes" id="UP000232063"/>
    </source>
</evidence>
<keyword evidence="1" id="KW-0472">Membrane</keyword>
<protein>
    <submittedName>
        <fullName evidence="2">Uncharacterized protein</fullName>
    </submittedName>
</protein>
<feature type="transmembrane region" description="Helical" evidence="1">
    <location>
        <begin position="156"/>
        <end position="181"/>
    </location>
</feature>
<organism evidence="2 3">
    <name type="scientific">Williamsoniiplasma luminosum</name>
    <dbReference type="NCBI Taxonomy" id="214888"/>
    <lineage>
        <taxon>Bacteria</taxon>
        <taxon>Bacillati</taxon>
        <taxon>Mycoplasmatota</taxon>
        <taxon>Mollicutes</taxon>
        <taxon>Entomoplasmatales</taxon>
        <taxon>Williamsoniiplasma</taxon>
    </lineage>
</organism>
<dbReference type="RefSeq" id="WP_025734266.1">
    <property type="nucleotide sequence ID" value="NZ_CP024963.1"/>
</dbReference>
<sequence length="292" mass="33689">MQLVKNQKIGNKFGKKTDTQIRTFILMFKTYLKTPETYLFLIIFPILLSILSYAIISQFFVKEVRPPLIGGVIAIGCLSSIFLINTILADWKDSILIKRIRMSGLTNNGFLLAFYLVNLCFVFQALFTSIFAIWIIDLVFKLKNLTTFFEQLNVYWLNYLGFLFGYILLAITTLSLGTLIVGKIKKRIVADIILVILILYILLVSDLILDPAIMKKNLFYNILGYINPIKYIVWLIFMFSSSMIQSPENIEFITPTDGMVFLKYLWQGLLFSIIICISISGFSFLFFNINRK</sequence>
<keyword evidence="1" id="KW-1133">Transmembrane helix</keyword>
<dbReference type="Proteomes" id="UP000232063">
    <property type="component" value="Chromosome"/>
</dbReference>
<gene>
    <name evidence="2" type="ORF">ELUMI_v1c01960</name>
</gene>
<feature type="transmembrane region" description="Helical" evidence="1">
    <location>
        <begin position="188"/>
        <end position="209"/>
    </location>
</feature>
<evidence type="ECO:0000313" key="2">
    <source>
        <dbReference type="EMBL" id="ATZ16921.1"/>
    </source>
</evidence>
<name>A0A2K8NVZ9_9MOLU</name>
<feature type="transmembrane region" description="Helical" evidence="1">
    <location>
        <begin position="37"/>
        <end position="56"/>
    </location>
</feature>
<feature type="transmembrane region" description="Helical" evidence="1">
    <location>
        <begin position="110"/>
        <end position="136"/>
    </location>
</feature>
<reference evidence="2 3" key="1">
    <citation type="submission" date="2017-11" db="EMBL/GenBank/DDBJ databases">
        <title>Genome sequence of Entomoplasma luminosum PIMN-1 (ATCC 49195).</title>
        <authorList>
            <person name="Lo W.-S."/>
            <person name="Gasparich G.E."/>
            <person name="Kuo C.-H."/>
        </authorList>
    </citation>
    <scope>NUCLEOTIDE SEQUENCE [LARGE SCALE GENOMIC DNA]</scope>
    <source>
        <strain evidence="2 3">PIMN-1</strain>
    </source>
</reference>
<keyword evidence="3" id="KW-1185">Reference proteome</keyword>
<accession>A0A2K8NVZ9</accession>